<evidence type="ECO:0000256" key="1">
    <source>
        <dbReference type="ARBA" id="ARBA00009865"/>
    </source>
</evidence>
<dbReference type="GO" id="GO:0004553">
    <property type="term" value="F:hydrolase activity, hydrolyzing O-glycosyl compounds"/>
    <property type="evidence" value="ECO:0007669"/>
    <property type="project" value="InterPro"/>
</dbReference>
<comment type="similarity">
    <text evidence="1 7">Belongs to the glycosyl hydrolase 43 family.</text>
</comment>
<protein>
    <submittedName>
        <fullName evidence="10">Uncharacterized protein</fullName>
    </submittedName>
</protein>
<dbReference type="AlphaFoldDB" id="A0A2T5M7B0"/>
<evidence type="ECO:0000256" key="9">
    <source>
        <dbReference type="SAM" id="SignalP"/>
    </source>
</evidence>
<evidence type="ECO:0000256" key="6">
    <source>
        <dbReference type="PIRSR" id="PIRSR606710-2"/>
    </source>
</evidence>
<dbReference type="GO" id="GO:0005975">
    <property type="term" value="P:carbohydrate metabolic process"/>
    <property type="evidence" value="ECO:0007669"/>
    <property type="project" value="InterPro"/>
</dbReference>
<dbReference type="EMBL" id="MSFN02000001">
    <property type="protein sequence ID" value="PTU24413.1"/>
    <property type="molecule type" value="Genomic_DNA"/>
</dbReference>
<dbReference type="InterPro" id="IPR052176">
    <property type="entry name" value="Glycosyl_Hydrlase_43_Enz"/>
</dbReference>
<proteinExistence type="inferred from homology"/>
<evidence type="ECO:0000256" key="3">
    <source>
        <dbReference type="ARBA" id="ARBA00022801"/>
    </source>
</evidence>
<dbReference type="VEuPathDB" id="FungiDB:P175DRAFT_0553693"/>
<dbReference type="RefSeq" id="XP_040755805.1">
    <property type="nucleotide sequence ID" value="XM_040900505.1"/>
</dbReference>
<feature type="region of interest" description="Disordered" evidence="8">
    <location>
        <begin position="105"/>
        <end position="145"/>
    </location>
</feature>
<evidence type="ECO:0000313" key="10">
    <source>
        <dbReference type="EMBL" id="PTU24413.1"/>
    </source>
</evidence>
<evidence type="ECO:0000256" key="5">
    <source>
        <dbReference type="ARBA" id="ARBA00023295"/>
    </source>
</evidence>
<feature type="chain" id="PRO_5015729601" evidence="9">
    <location>
        <begin position="17"/>
        <end position="371"/>
    </location>
</feature>
<accession>A0A2T5M7B0</accession>
<organism evidence="10 11">
    <name type="scientific">Aspergillus ochraceoroseus IBT 24754</name>
    <dbReference type="NCBI Taxonomy" id="1392256"/>
    <lineage>
        <taxon>Eukaryota</taxon>
        <taxon>Fungi</taxon>
        <taxon>Dikarya</taxon>
        <taxon>Ascomycota</taxon>
        <taxon>Pezizomycotina</taxon>
        <taxon>Eurotiomycetes</taxon>
        <taxon>Eurotiomycetidae</taxon>
        <taxon>Eurotiales</taxon>
        <taxon>Aspergillaceae</taxon>
        <taxon>Aspergillus</taxon>
        <taxon>Aspergillus subgen. Nidulantes</taxon>
    </lineage>
</organism>
<feature type="signal peptide" evidence="9">
    <location>
        <begin position="1"/>
        <end position="16"/>
    </location>
</feature>
<name>A0A2T5M7B0_9EURO</name>
<sequence length="371" mass="41406">MHPIFHLLFVLPSAAATSQLPLRGTTTTPKDGYAGNPVFPGWYADPEARIFNRQYWIYPTYSAAYEDQTFFDAFSSPDLLTWTKHPSVLNFSTIPWSTDRAAWAPSVARRRQRRRSTSPQNRGPTVPKHQEPGSTPTPTADEHEHEHDYDYDYDYDYFMYFSAGDGAGIGVAKSATGRPEGPFIDALGTPLVGETTISGAEPIDAQLFQDDDDGRVWLYFGGWSHAVVVELNDDMVSLKGAYLEITPKDYVEGPWMLKRNGVYYFMYSVGGWGDNSYGVSYVTAASPTGPFSSTPTKILSGNDDVGTGTGHNSVFTPDGENYYIVYHRRYLNDTARDHRIVCIDRMEFDLDGNILPVNITIEGVKGRLLLP</sequence>
<keyword evidence="2 9" id="KW-0732">Signal</keyword>
<dbReference type="Pfam" id="PF04616">
    <property type="entry name" value="Glyco_hydro_43"/>
    <property type="match status" value="1"/>
</dbReference>
<dbReference type="Proteomes" id="UP000244073">
    <property type="component" value="Unassembled WGS sequence"/>
</dbReference>
<evidence type="ECO:0000313" key="11">
    <source>
        <dbReference type="Proteomes" id="UP000244073"/>
    </source>
</evidence>
<dbReference type="InterPro" id="IPR006710">
    <property type="entry name" value="Glyco_hydro_43"/>
</dbReference>
<dbReference type="Gene3D" id="2.115.10.20">
    <property type="entry name" value="Glycosyl hydrolase domain, family 43"/>
    <property type="match status" value="1"/>
</dbReference>
<dbReference type="CDD" id="cd18827">
    <property type="entry name" value="GH43_XlnD-like"/>
    <property type="match status" value="1"/>
</dbReference>
<keyword evidence="5 7" id="KW-0326">Glycosidase</keyword>
<evidence type="ECO:0000256" key="7">
    <source>
        <dbReference type="RuleBase" id="RU361187"/>
    </source>
</evidence>
<dbReference type="PANTHER" id="PTHR43772:SF2">
    <property type="entry name" value="PUTATIVE (AFU_ORTHOLOGUE AFUA_2G04480)-RELATED"/>
    <property type="match status" value="1"/>
</dbReference>
<dbReference type="SUPFAM" id="SSF75005">
    <property type="entry name" value="Arabinanase/levansucrase/invertase"/>
    <property type="match status" value="1"/>
</dbReference>
<evidence type="ECO:0000256" key="4">
    <source>
        <dbReference type="ARBA" id="ARBA00023277"/>
    </source>
</evidence>
<keyword evidence="4" id="KW-0119">Carbohydrate metabolism</keyword>
<reference evidence="10 11" key="1">
    <citation type="journal article" date="2018" name="Proc. Natl. Acad. Sci. U.S.A.">
        <title>Linking secondary metabolites to gene clusters through genome sequencing of six diverse Aspergillus species.</title>
        <authorList>
            <person name="Kaerboelling I."/>
            <person name="Vesth T.C."/>
            <person name="Frisvad J.C."/>
            <person name="Nybo J.L."/>
            <person name="Theobald S."/>
            <person name="Kuo A."/>
            <person name="Bowyer P."/>
            <person name="Matsuda Y."/>
            <person name="Mondo S."/>
            <person name="Lyhne E.K."/>
            <person name="Kogle M.E."/>
            <person name="Clum A."/>
            <person name="Lipzen A."/>
            <person name="Salamov A."/>
            <person name="Ngan C.Y."/>
            <person name="Daum C."/>
            <person name="Chiniquy J."/>
            <person name="Barry K."/>
            <person name="LaButti K."/>
            <person name="Haridas S."/>
            <person name="Simmons B.A."/>
            <person name="Magnuson J.K."/>
            <person name="Mortensen U.H."/>
            <person name="Larsen T.O."/>
            <person name="Grigoriev I.V."/>
            <person name="Baker S.E."/>
            <person name="Andersen M.R."/>
        </authorList>
    </citation>
    <scope>NUCLEOTIDE SEQUENCE [LARGE SCALE GENOMIC DNA]</scope>
    <source>
        <strain evidence="10 11">IBT 24754</strain>
    </source>
</reference>
<evidence type="ECO:0000256" key="2">
    <source>
        <dbReference type="ARBA" id="ARBA00022729"/>
    </source>
</evidence>
<dbReference type="GeneID" id="63817389"/>
<dbReference type="PANTHER" id="PTHR43772">
    <property type="entry name" value="ENDO-1,4-BETA-XYLANASE"/>
    <property type="match status" value="1"/>
</dbReference>
<keyword evidence="3 7" id="KW-0378">Hydrolase</keyword>
<dbReference type="OrthoDB" id="5211809at2759"/>
<gene>
    <name evidence="10" type="ORF">P175DRAFT_0553693</name>
</gene>
<feature type="site" description="Important for catalytic activity, responsible for pKa modulation of the active site Glu and correct orientation of both the proton donor and substrate" evidence="6">
    <location>
        <position position="204"/>
    </location>
</feature>
<evidence type="ECO:0000256" key="8">
    <source>
        <dbReference type="SAM" id="MobiDB-lite"/>
    </source>
</evidence>
<comment type="caution">
    <text evidence="10">The sequence shown here is derived from an EMBL/GenBank/DDBJ whole genome shotgun (WGS) entry which is preliminary data.</text>
</comment>
<dbReference type="InterPro" id="IPR023296">
    <property type="entry name" value="Glyco_hydro_beta-prop_sf"/>
</dbReference>